<organism evidence="2 3">
    <name type="scientific">Nocardia albiluteola</name>
    <dbReference type="NCBI Taxonomy" id="2842303"/>
    <lineage>
        <taxon>Bacteria</taxon>
        <taxon>Bacillati</taxon>
        <taxon>Actinomycetota</taxon>
        <taxon>Actinomycetes</taxon>
        <taxon>Mycobacteriales</taxon>
        <taxon>Nocardiaceae</taxon>
        <taxon>Nocardia</taxon>
    </lineage>
</organism>
<feature type="transmembrane region" description="Helical" evidence="1">
    <location>
        <begin position="183"/>
        <end position="204"/>
    </location>
</feature>
<keyword evidence="1" id="KW-0812">Transmembrane</keyword>
<feature type="transmembrane region" description="Helical" evidence="1">
    <location>
        <begin position="63"/>
        <end position="89"/>
    </location>
</feature>
<feature type="transmembrane region" description="Helical" evidence="1">
    <location>
        <begin position="155"/>
        <end position="177"/>
    </location>
</feature>
<proteinExistence type="predicted"/>
<keyword evidence="1" id="KW-1133">Transmembrane helix</keyword>
<reference evidence="2 3" key="1">
    <citation type="submission" date="2021-06" db="EMBL/GenBank/DDBJ databases">
        <title>Actinomycetes sequencing.</title>
        <authorList>
            <person name="Shan Q."/>
        </authorList>
    </citation>
    <scope>NUCLEOTIDE SEQUENCE [LARGE SCALE GENOMIC DNA]</scope>
    <source>
        <strain evidence="2 3">NEAU-G5</strain>
    </source>
</reference>
<feature type="transmembrane region" description="Helical" evidence="1">
    <location>
        <begin position="236"/>
        <end position="261"/>
    </location>
</feature>
<evidence type="ECO:0000256" key="1">
    <source>
        <dbReference type="SAM" id="Phobius"/>
    </source>
</evidence>
<keyword evidence="1" id="KW-0472">Membrane</keyword>
<dbReference type="Proteomes" id="UP000733379">
    <property type="component" value="Unassembled WGS sequence"/>
</dbReference>
<comment type="caution">
    <text evidence="2">The sequence shown here is derived from an EMBL/GenBank/DDBJ whole genome shotgun (WGS) entry which is preliminary data.</text>
</comment>
<name>A0ABS6AZA9_9NOCA</name>
<dbReference type="RefSeq" id="WP_215918269.1">
    <property type="nucleotide sequence ID" value="NZ_JAHKNI010000005.1"/>
</dbReference>
<feature type="transmembrane region" description="Helical" evidence="1">
    <location>
        <begin position="121"/>
        <end position="143"/>
    </location>
</feature>
<accession>A0ABS6AZA9</accession>
<dbReference type="EMBL" id="JAHKNI010000005">
    <property type="protein sequence ID" value="MBU3063379.1"/>
    <property type="molecule type" value="Genomic_DNA"/>
</dbReference>
<keyword evidence="3" id="KW-1185">Reference proteome</keyword>
<feature type="transmembrane region" description="Helical" evidence="1">
    <location>
        <begin position="32"/>
        <end position="51"/>
    </location>
</feature>
<sequence length="266" mass="27163">MNLTMPALPTVPVPVRRAARSEIRRISTRRSGWVLVAVCGVIGLVTTLLSAQVGSGPQSSGQIATGTATVGLYLALLVAIVASAVTGALSTGAEYRYESMPLTALFIPDRDVLFGAKLGVAAAYSLLLGLSAEIGAALGLAALGRDKIQFGPQLVGAFGGGLLAAVCWGVIGASLGLLVRSTAIAVTAVIGWCIVAEPLIWLVARGVGIPGFAVLLPDSATIGAVAVGSFSRSPFFAPSAASAVVLILWTAAAGFAAWWYLRKREF</sequence>
<evidence type="ECO:0000313" key="2">
    <source>
        <dbReference type="EMBL" id="MBU3063379.1"/>
    </source>
</evidence>
<protein>
    <submittedName>
        <fullName evidence="2">ABC transporter permease</fullName>
    </submittedName>
</protein>
<evidence type="ECO:0000313" key="3">
    <source>
        <dbReference type="Proteomes" id="UP000733379"/>
    </source>
</evidence>
<gene>
    <name evidence="2" type="ORF">KO481_17820</name>
</gene>